<keyword evidence="4" id="KW-0732">Signal</keyword>
<feature type="compositionally biased region" description="Basic and acidic residues" evidence="2">
    <location>
        <begin position="281"/>
        <end position="301"/>
    </location>
</feature>
<evidence type="ECO:0000313" key="7">
    <source>
        <dbReference type="Proteomes" id="UP000261420"/>
    </source>
</evidence>
<evidence type="ECO:0000256" key="1">
    <source>
        <dbReference type="PROSITE-ProRule" id="PRU00206"/>
    </source>
</evidence>
<dbReference type="GO" id="GO:0009897">
    <property type="term" value="C:external side of plasma membrane"/>
    <property type="evidence" value="ECO:0007669"/>
    <property type="project" value="TreeGrafter"/>
</dbReference>
<dbReference type="FunFam" id="2.10.50.10:FF:000007">
    <property type="entry name" value="TNF receptor superfamily member 14"/>
    <property type="match status" value="1"/>
</dbReference>
<proteinExistence type="predicted"/>
<evidence type="ECO:0000259" key="5">
    <source>
        <dbReference type="PROSITE" id="PS50050"/>
    </source>
</evidence>
<protein>
    <submittedName>
        <fullName evidence="6">Tumor necrosis factor receptor superfamily member 14-like</fullName>
    </submittedName>
</protein>
<dbReference type="PRINTS" id="PR01680">
    <property type="entry name" value="TNFACTORR6"/>
</dbReference>
<dbReference type="GO" id="GO:0046642">
    <property type="term" value="P:negative regulation of alpha-beta T cell proliferation"/>
    <property type="evidence" value="ECO:0007669"/>
    <property type="project" value="TreeGrafter"/>
</dbReference>
<dbReference type="CDD" id="cd00185">
    <property type="entry name" value="TNFRSF"/>
    <property type="match status" value="1"/>
</dbReference>
<feature type="chain" id="PRO_5017327749" evidence="4">
    <location>
        <begin position="22"/>
        <end position="301"/>
    </location>
</feature>
<feature type="signal peptide" evidence="4">
    <location>
        <begin position="1"/>
        <end position="21"/>
    </location>
</feature>
<sequence length="301" mass="33213">MIYFLFPDVLLLFWTLKLASSQITVRSQCLHNLKPANLPFKMTSRRNPLTAASLLILMIRVFRGNTLTCLPAEYQTGNECCPMCPAGNRVKTDCTEFRSTSCLPCIEGTFMNHPTGLKQCFHCTNCDAGSGLKMRSSCTATSDRVCEPLEGFFCIDTRENNCVAARKHTRCQPGQYISQKGTASKDTVCSGCRNGTFSDGTFTSCQPHTQCESENLQLIKPGTAASDAECRERNSLNVTVIVIGVVVPFLVIGFVVVLFLVWKRRKRRAALKRNGSPPTETNDHGEEAETTETLKTEGGET</sequence>
<dbReference type="STRING" id="41447.ENSSDUP00000018612"/>
<feature type="repeat" description="TNFR-Cys" evidence="1">
    <location>
        <begin position="68"/>
        <end position="102"/>
    </location>
</feature>
<keyword evidence="3" id="KW-1133">Transmembrane helix</keyword>
<dbReference type="FunFam" id="2.10.50.10:FF:000065">
    <property type="entry name" value="TNF receptor superfamily member 14"/>
    <property type="match status" value="1"/>
</dbReference>
<dbReference type="SMART" id="SM00208">
    <property type="entry name" value="TNFR"/>
    <property type="match status" value="4"/>
</dbReference>
<feature type="repeat" description="TNFR-Cys" evidence="1">
    <location>
        <begin position="104"/>
        <end position="146"/>
    </location>
</feature>
<feature type="disulfide bond" evidence="1">
    <location>
        <begin position="81"/>
        <end position="94"/>
    </location>
</feature>
<evidence type="ECO:0000256" key="2">
    <source>
        <dbReference type="SAM" id="MobiDB-lite"/>
    </source>
</evidence>
<dbReference type="InterPro" id="IPR001368">
    <property type="entry name" value="TNFR/NGFR_Cys_rich_reg"/>
</dbReference>
<keyword evidence="3" id="KW-0472">Membrane</keyword>
<dbReference type="PROSITE" id="PS00652">
    <property type="entry name" value="TNFR_NGFR_1"/>
    <property type="match status" value="2"/>
</dbReference>
<dbReference type="GO" id="GO:0007165">
    <property type="term" value="P:signal transduction"/>
    <property type="evidence" value="ECO:0007669"/>
    <property type="project" value="InterPro"/>
</dbReference>
<keyword evidence="3" id="KW-0812">Transmembrane</keyword>
<feature type="transmembrane region" description="Helical" evidence="3">
    <location>
        <begin position="240"/>
        <end position="262"/>
    </location>
</feature>
<evidence type="ECO:0000256" key="3">
    <source>
        <dbReference type="SAM" id="Phobius"/>
    </source>
</evidence>
<dbReference type="PROSITE" id="PS50050">
    <property type="entry name" value="TNFR_NGFR_2"/>
    <property type="match status" value="2"/>
</dbReference>
<dbReference type="GeneTree" id="ENSGT00950000183126"/>
<organism evidence="6 7">
    <name type="scientific">Seriola dumerili</name>
    <name type="common">Greater amberjack</name>
    <name type="synonym">Caranx dumerili</name>
    <dbReference type="NCBI Taxonomy" id="41447"/>
    <lineage>
        <taxon>Eukaryota</taxon>
        <taxon>Metazoa</taxon>
        <taxon>Chordata</taxon>
        <taxon>Craniata</taxon>
        <taxon>Vertebrata</taxon>
        <taxon>Euteleostomi</taxon>
        <taxon>Actinopterygii</taxon>
        <taxon>Neopterygii</taxon>
        <taxon>Teleostei</taxon>
        <taxon>Neoteleostei</taxon>
        <taxon>Acanthomorphata</taxon>
        <taxon>Carangaria</taxon>
        <taxon>Carangiformes</taxon>
        <taxon>Carangidae</taxon>
        <taxon>Seriola</taxon>
    </lineage>
</organism>
<evidence type="ECO:0000256" key="4">
    <source>
        <dbReference type="SAM" id="SignalP"/>
    </source>
</evidence>
<dbReference type="Ensembl" id="ENSSDUT00000018948.1">
    <property type="protein sequence ID" value="ENSSDUP00000018612.1"/>
    <property type="gene ID" value="ENSSDUG00000013602.1"/>
</dbReference>
<accession>A0A3B4UJS9</accession>
<keyword evidence="7" id="KW-1185">Reference proteome</keyword>
<feature type="disulfide bond" evidence="1">
    <location>
        <begin position="105"/>
        <end position="120"/>
    </location>
</feature>
<dbReference type="CDD" id="cd13405">
    <property type="entry name" value="TNFRSF14_teleost"/>
    <property type="match status" value="1"/>
</dbReference>
<comment type="caution">
    <text evidence="1">Lacks conserved residue(s) required for the propagation of feature annotation.</text>
</comment>
<dbReference type="InterPro" id="IPR008063">
    <property type="entry name" value="Fas_rcpt"/>
</dbReference>
<dbReference type="GO" id="GO:0004888">
    <property type="term" value="F:transmembrane signaling receptor activity"/>
    <property type="evidence" value="ECO:0007669"/>
    <property type="project" value="InterPro"/>
</dbReference>
<dbReference type="GO" id="GO:0006915">
    <property type="term" value="P:apoptotic process"/>
    <property type="evidence" value="ECO:0007669"/>
    <property type="project" value="InterPro"/>
</dbReference>
<keyword evidence="1" id="KW-1015">Disulfide bond</keyword>
<dbReference type="GO" id="GO:0006955">
    <property type="term" value="P:immune response"/>
    <property type="evidence" value="ECO:0007669"/>
    <property type="project" value="InterPro"/>
</dbReference>
<dbReference type="GO" id="GO:0002720">
    <property type="term" value="P:positive regulation of cytokine production involved in immune response"/>
    <property type="evidence" value="ECO:0007669"/>
    <property type="project" value="TreeGrafter"/>
</dbReference>
<reference evidence="6" key="2">
    <citation type="submission" date="2025-09" db="UniProtKB">
        <authorList>
            <consortium name="Ensembl"/>
        </authorList>
    </citation>
    <scope>IDENTIFICATION</scope>
</reference>
<feature type="disulfide bond" evidence="1">
    <location>
        <begin position="84"/>
        <end position="102"/>
    </location>
</feature>
<dbReference type="Proteomes" id="UP000261420">
    <property type="component" value="Unplaced"/>
</dbReference>
<dbReference type="GO" id="GO:0050829">
    <property type="term" value="P:defense response to Gram-negative bacterium"/>
    <property type="evidence" value="ECO:0007669"/>
    <property type="project" value="TreeGrafter"/>
</dbReference>
<dbReference type="Gene3D" id="2.10.50.10">
    <property type="entry name" value="Tumor Necrosis Factor Receptor, subunit A, domain 2"/>
    <property type="match status" value="3"/>
</dbReference>
<dbReference type="Pfam" id="PF00020">
    <property type="entry name" value="TNFR_c6"/>
    <property type="match status" value="2"/>
</dbReference>
<dbReference type="SUPFAM" id="SSF57586">
    <property type="entry name" value="TNF receptor-like"/>
    <property type="match status" value="2"/>
</dbReference>
<name>A0A3B4UJS9_SERDU</name>
<dbReference type="GO" id="GO:2000406">
    <property type="term" value="P:positive regulation of T cell migration"/>
    <property type="evidence" value="ECO:0007669"/>
    <property type="project" value="TreeGrafter"/>
</dbReference>
<dbReference type="AlphaFoldDB" id="A0A3B4UJS9"/>
<dbReference type="PANTHER" id="PTHR46838:SF1">
    <property type="entry name" value="TUMOR NECROSIS FACTOR RECEPTOR SUPERFAMILY MEMBER 14"/>
    <property type="match status" value="1"/>
</dbReference>
<feature type="region of interest" description="Disordered" evidence="2">
    <location>
        <begin position="270"/>
        <end position="301"/>
    </location>
</feature>
<dbReference type="GO" id="GO:0050830">
    <property type="term" value="P:defense response to Gram-positive bacterium"/>
    <property type="evidence" value="ECO:0007669"/>
    <property type="project" value="TreeGrafter"/>
</dbReference>
<dbReference type="PANTHER" id="PTHR46838">
    <property type="entry name" value="TUMOR NECROSIS FACTOR RECEPTOR SUPERFAMILY MEMBER 14"/>
    <property type="match status" value="1"/>
</dbReference>
<reference evidence="6" key="1">
    <citation type="submission" date="2025-08" db="UniProtKB">
        <authorList>
            <consortium name="Ensembl"/>
        </authorList>
    </citation>
    <scope>IDENTIFICATION</scope>
</reference>
<evidence type="ECO:0000313" key="6">
    <source>
        <dbReference type="Ensembl" id="ENSSDUP00000018612.1"/>
    </source>
</evidence>
<feature type="domain" description="TNFR-Cys" evidence="5">
    <location>
        <begin position="68"/>
        <end position="102"/>
    </location>
</feature>
<feature type="domain" description="TNFR-Cys" evidence="5">
    <location>
        <begin position="104"/>
        <end position="146"/>
    </location>
</feature>